<comment type="caution">
    <text evidence="2">The sequence shown here is derived from an EMBL/GenBank/DDBJ whole genome shotgun (WGS) entry which is preliminary data.</text>
</comment>
<proteinExistence type="predicted"/>
<evidence type="ECO:0000313" key="5">
    <source>
        <dbReference type="Proteomes" id="UP001253458"/>
    </source>
</evidence>
<dbReference type="AlphaFoldDB" id="A0AAJ2BW20"/>
<organism evidence="2 5">
    <name type="scientific">Acidovorax delafieldii</name>
    <name type="common">Pseudomonas delafieldii</name>
    <dbReference type="NCBI Taxonomy" id="47920"/>
    <lineage>
        <taxon>Bacteria</taxon>
        <taxon>Pseudomonadati</taxon>
        <taxon>Pseudomonadota</taxon>
        <taxon>Betaproteobacteria</taxon>
        <taxon>Burkholderiales</taxon>
        <taxon>Comamonadaceae</taxon>
        <taxon>Acidovorax</taxon>
    </lineage>
</organism>
<dbReference type="Proteomes" id="UP001249076">
    <property type="component" value="Unassembled WGS sequence"/>
</dbReference>
<evidence type="ECO:0000313" key="4">
    <source>
        <dbReference type="Proteomes" id="UP001249076"/>
    </source>
</evidence>
<dbReference type="RefSeq" id="WP_209816571.1">
    <property type="nucleotide sequence ID" value="NZ_JAVDTL010000001.1"/>
</dbReference>
<feature type="region of interest" description="Disordered" evidence="1">
    <location>
        <begin position="342"/>
        <end position="362"/>
    </location>
</feature>
<evidence type="ECO:0000313" key="2">
    <source>
        <dbReference type="EMBL" id="MDR6765297.1"/>
    </source>
</evidence>
<evidence type="ECO:0000313" key="3">
    <source>
        <dbReference type="EMBL" id="MDR6835735.1"/>
    </source>
</evidence>
<gene>
    <name evidence="2" type="ORF">J2W88_000555</name>
    <name evidence="3" type="ORF">J2W93_000556</name>
</gene>
<dbReference type="Proteomes" id="UP001253458">
    <property type="component" value="Unassembled WGS sequence"/>
</dbReference>
<dbReference type="EMBL" id="JAVDTS010000001">
    <property type="protein sequence ID" value="MDR6835735.1"/>
    <property type="molecule type" value="Genomic_DNA"/>
</dbReference>
<reference evidence="2 4" key="1">
    <citation type="submission" date="2023-07" db="EMBL/GenBank/DDBJ databases">
        <title>Sorghum-associated microbial communities from plants grown in Nebraska, USA.</title>
        <authorList>
            <person name="Schachtman D."/>
        </authorList>
    </citation>
    <scope>NUCLEOTIDE SEQUENCE</scope>
    <source>
        <strain evidence="3 4">BE105</strain>
        <strain evidence="2">BE69</strain>
    </source>
</reference>
<keyword evidence="4" id="KW-1185">Reference proteome</keyword>
<dbReference type="EMBL" id="JAVDTL010000001">
    <property type="protein sequence ID" value="MDR6765297.1"/>
    <property type="molecule type" value="Genomic_DNA"/>
</dbReference>
<name>A0AAJ2BW20_ACIDE</name>
<accession>A0AAJ2BW20</accession>
<protein>
    <submittedName>
        <fullName evidence="2">Uncharacterized protein</fullName>
    </submittedName>
</protein>
<evidence type="ECO:0000256" key="1">
    <source>
        <dbReference type="SAM" id="MobiDB-lite"/>
    </source>
</evidence>
<sequence>MEAVDLGASPGRLMVHFVLADQSHEMDAWVLHACEGEVLALVKEVAKQLDVSVRIETMAHGEGGLEVYLNFIGKHAVALALIGSAVAAICSGGAWWHYQSTLLEQQVKANAIALDRDKKLAAQQIEQNELNLRKTRLELKKMEKEVAPDAPKLPATDSNLSLHLESEPTVEAVLPALLANRRIIKLRSQFYESLLAYDKVAAVGFANTHMPTGDEEARVPRASFQDFVVRLEELEPTVIERADIEIIAPVLTRDGGKWRGRFEKHNISFVIRDEQFLTQVALKRVKFQNGTSMSCRLVIHLREDEAGVPQPHEYLVDEVYKLHAKNGRTNRLGKTTVAEVTTVPEGGDRSDSGQGNLLPPDV</sequence>